<protein>
    <submittedName>
        <fullName evidence="1">Uncharacterized protein</fullName>
    </submittedName>
</protein>
<proteinExistence type="predicted"/>
<dbReference type="EMBL" id="NHSF01000051">
    <property type="protein sequence ID" value="MBK5930426.1"/>
    <property type="molecule type" value="Genomic_DNA"/>
</dbReference>
<accession>A0AAJ0UFM1</accession>
<evidence type="ECO:0000313" key="2">
    <source>
        <dbReference type="Proteomes" id="UP001296967"/>
    </source>
</evidence>
<reference evidence="1" key="1">
    <citation type="submission" date="2017-05" db="EMBL/GenBank/DDBJ databases">
        <authorList>
            <person name="Imhoff J.F."/>
            <person name="Rahn T."/>
            <person name="Kuenzel S."/>
            <person name="Neulinger S.C."/>
        </authorList>
    </citation>
    <scope>NUCLEOTIDE SEQUENCE</scope>
    <source>
        <strain evidence="1">DSM 4395</strain>
    </source>
</reference>
<evidence type="ECO:0000313" key="1">
    <source>
        <dbReference type="EMBL" id="MBK5930426.1"/>
    </source>
</evidence>
<keyword evidence="2" id="KW-1185">Reference proteome</keyword>
<gene>
    <name evidence="1" type="ORF">CCR82_07800</name>
</gene>
<name>A0AAJ0UFM1_HALSE</name>
<comment type="caution">
    <text evidence="1">The sequence shown here is derived from an EMBL/GenBank/DDBJ whole genome shotgun (WGS) entry which is preliminary data.</text>
</comment>
<organism evidence="1 2">
    <name type="scientific">Halochromatium salexigens</name>
    <name type="common">Chromatium salexigens</name>
    <dbReference type="NCBI Taxonomy" id="49447"/>
    <lineage>
        <taxon>Bacteria</taxon>
        <taxon>Pseudomonadati</taxon>
        <taxon>Pseudomonadota</taxon>
        <taxon>Gammaproteobacteria</taxon>
        <taxon>Chromatiales</taxon>
        <taxon>Chromatiaceae</taxon>
        <taxon>Halochromatium</taxon>
    </lineage>
</organism>
<dbReference type="AlphaFoldDB" id="A0AAJ0UFM1"/>
<dbReference type="Proteomes" id="UP001296967">
    <property type="component" value="Unassembled WGS sequence"/>
</dbReference>
<sequence length="83" mass="9449">MQRRSNGRCFFDNAVTSFLGTPFPQTRPTSSQRIVHPGVVLLHSWLERRVERCAHRMEDAVTRIFTRPLHAPARAGDSAHGRP</sequence>
<reference evidence="1" key="2">
    <citation type="journal article" date="2020" name="Microorganisms">
        <title>Osmotic Adaptation and Compatible Solute Biosynthesis of Phototrophic Bacteria as Revealed from Genome Analyses.</title>
        <authorList>
            <person name="Imhoff J.F."/>
            <person name="Rahn T."/>
            <person name="Kunzel S."/>
            <person name="Keller A."/>
            <person name="Neulinger S.C."/>
        </authorList>
    </citation>
    <scope>NUCLEOTIDE SEQUENCE</scope>
    <source>
        <strain evidence="1">DSM 4395</strain>
    </source>
</reference>